<dbReference type="InterPro" id="IPR011051">
    <property type="entry name" value="RmlC_Cupin_sf"/>
</dbReference>
<protein>
    <recommendedName>
        <fullName evidence="3">Metal-dependent protein of the double-stranded beta helix superfamily-like protein</fullName>
    </recommendedName>
</protein>
<dbReference type="Proteomes" id="UP000663444">
    <property type="component" value="Chromosome"/>
</dbReference>
<evidence type="ECO:0008006" key="3">
    <source>
        <dbReference type="Google" id="ProtNLM"/>
    </source>
</evidence>
<proteinExistence type="predicted"/>
<dbReference type="KEGG" id="ares:IWH25_09740"/>
<evidence type="ECO:0000313" key="1">
    <source>
        <dbReference type="EMBL" id="QRJ65574.1"/>
    </source>
</evidence>
<gene>
    <name evidence="1" type="ORF">IWH25_09740</name>
</gene>
<dbReference type="EMBL" id="CP064781">
    <property type="protein sequence ID" value="QRJ65574.1"/>
    <property type="molecule type" value="Genomic_DNA"/>
</dbReference>
<dbReference type="Gene3D" id="2.60.120.10">
    <property type="entry name" value="Jelly Rolls"/>
    <property type="match status" value="1"/>
</dbReference>
<dbReference type="AlphaFoldDB" id="A0A974SSG4"/>
<dbReference type="InterPro" id="IPR014710">
    <property type="entry name" value="RmlC-like_jellyroll"/>
</dbReference>
<dbReference type="SUPFAM" id="SSF51182">
    <property type="entry name" value="RmlC-like cupins"/>
    <property type="match status" value="1"/>
</dbReference>
<accession>A0A974SSG4</accession>
<reference evidence="1" key="1">
    <citation type="submission" date="2020-11" db="EMBL/GenBank/DDBJ databases">
        <title>Azospira restricta DSM 18626 genome sequence.</title>
        <authorList>
            <person name="Moe W.M."/>
        </authorList>
    </citation>
    <scope>NUCLEOTIDE SEQUENCE</scope>
    <source>
        <strain evidence="1">DSM 18626</strain>
    </source>
</reference>
<name>A0A974SSG4_9RHOO</name>
<dbReference type="RefSeq" id="WP_203389103.1">
    <property type="nucleotide sequence ID" value="NZ_CP064781.1"/>
</dbReference>
<organism evidence="1 2">
    <name type="scientific">Azospira restricta</name>
    <dbReference type="NCBI Taxonomy" id="404405"/>
    <lineage>
        <taxon>Bacteria</taxon>
        <taxon>Pseudomonadati</taxon>
        <taxon>Pseudomonadota</taxon>
        <taxon>Betaproteobacteria</taxon>
        <taxon>Rhodocyclales</taxon>
        <taxon>Rhodocyclaceae</taxon>
        <taxon>Azospira</taxon>
    </lineage>
</organism>
<evidence type="ECO:0000313" key="2">
    <source>
        <dbReference type="Proteomes" id="UP000663444"/>
    </source>
</evidence>
<sequence length="183" mass="19901">MFDKERFIADCLAAVADGEDAIRELVAAAVADPAGVMAALGEPAHAGLTPLHRSPELTVINFVWAPCMSLMPHNHRMFSVVGIYAGREDNVFWRRSGSAIEATGARSLGRGDVATLDRDAIHSVLNPIGKQTCAIHVYGGDFFAPPQPRSQWDHETLAEQPWDVERVKALFREAEARFAAAGH</sequence>
<keyword evidence="2" id="KW-1185">Reference proteome</keyword>